<evidence type="ECO:0000313" key="10">
    <source>
        <dbReference type="EMBL" id="KAH0544821.1"/>
    </source>
</evidence>
<dbReference type="OrthoDB" id="8170117at2759"/>
<keyword evidence="6" id="KW-0406">Ion transport</keyword>
<dbReference type="InterPro" id="IPR000711">
    <property type="entry name" value="ATPase_OSCP/dsu"/>
</dbReference>
<dbReference type="Proteomes" id="UP000698800">
    <property type="component" value="Unassembled WGS sequence"/>
</dbReference>
<protein>
    <recommendedName>
        <fullName evidence="3">ATP synthase subunit 5, mitochondrial</fullName>
    </recommendedName>
</protein>
<dbReference type="InterPro" id="IPR036703">
    <property type="entry name" value="MOB_kinase_act_sf"/>
</dbReference>
<sequence>MSPVPITSEESPSFMLSHNLSDFPSPPKPIYTPPQSIIHEPFISHTYNDSNAKTARGPFRPRNTNKGTSSYQLRQYAEATLGSGSLRKAVKLPEGEDLNEWLAVNVVDFYNQINLLYGSITEFCSPQSCPEMKATDESVSNHEISALQTLSRPSQVALTRRRFEYLWQDSENYKRPTKMPAPEYIEHLMAWVQGNIDNEQMFPSRIGVPFPKSFPSLLRQLFKRLYRVYAHIYCHHYPVIVQLGLEPHLNTSFKHYVLFIDEHSLASGKDFWGPLGDLVDNEHSLNRIHNRISSLIVHTIRHASVMLSCRLALQARVIAPRVVIARRAIPASSALRQYAQSSPASRQQSAKPPMALFGLDGTYASALYTAAAKTSALETVAKSLASLSRLLKRDPKLNTILHAPMLKPSDRAAIVSELMKHLGVAEKQDTVKSFLDTLAENNRLGLLEGVCSKFEDLMSAWNQEVELTVTSASPLDNKILTRLESAVAKSEYVGQGKKLKVTNKVNPDILGGLLVEIGDRTIDLSVSSKMLKLNKLLTDSL</sequence>
<dbReference type="PRINTS" id="PR00125">
    <property type="entry name" value="ATPASEDELTA"/>
</dbReference>
<evidence type="ECO:0000313" key="11">
    <source>
        <dbReference type="Proteomes" id="UP000698800"/>
    </source>
</evidence>
<keyword evidence="8" id="KW-0066">ATP synthesis</keyword>
<dbReference type="GO" id="GO:0046933">
    <property type="term" value="F:proton-transporting ATP synthase activity, rotational mechanism"/>
    <property type="evidence" value="ECO:0007669"/>
    <property type="project" value="InterPro"/>
</dbReference>
<dbReference type="Pfam" id="PF03637">
    <property type="entry name" value="Mob1_phocein"/>
    <property type="match status" value="2"/>
</dbReference>
<keyword evidence="5" id="KW-0375">Hydrogen ion transport</keyword>
<name>A0A9P8IE71_9PEZI</name>
<dbReference type="HAMAP" id="MF_01416">
    <property type="entry name" value="ATP_synth_delta_bact"/>
    <property type="match status" value="1"/>
</dbReference>
<dbReference type="InterPro" id="IPR005301">
    <property type="entry name" value="MOB_kinase_act_fam"/>
</dbReference>
<keyword evidence="11" id="KW-1185">Reference proteome</keyword>
<keyword evidence="4" id="KW-0813">Transport</keyword>
<dbReference type="SMART" id="SM01388">
    <property type="entry name" value="Mob1_phocein"/>
    <property type="match status" value="1"/>
</dbReference>
<evidence type="ECO:0000256" key="7">
    <source>
        <dbReference type="ARBA" id="ARBA00023136"/>
    </source>
</evidence>
<keyword evidence="9" id="KW-0862">Zinc</keyword>
<comment type="similarity">
    <text evidence="2">Belongs to the ATPase delta chain family.</text>
</comment>
<evidence type="ECO:0000256" key="4">
    <source>
        <dbReference type="ARBA" id="ARBA00022448"/>
    </source>
</evidence>
<dbReference type="PANTHER" id="PTHR22599">
    <property type="entry name" value="MPS ONE BINDER KINASE ACTIVATOR-LIKE MOB"/>
    <property type="match status" value="1"/>
</dbReference>
<organism evidence="10 11">
    <name type="scientific">Glutinoglossum americanum</name>
    <dbReference type="NCBI Taxonomy" id="1670608"/>
    <lineage>
        <taxon>Eukaryota</taxon>
        <taxon>Fungi</taxon>
        <taxon>Dikarya</taxon>
        <taxon>Ascomycota</taxon>
        <taxon>Pezizomycotina</taxon>
        <taxon>Geoglossomycetes</taxon>
        <taxon>Geoglossales</taxon>
        <taxon>Geoglossaceae</taxon>
        <taxon>Glutinoglossum</taxon>
    </lineage>
</organism>
<comment type="subcellular location">
    <subcellularLocation>
        <location evidence="1">Membrane</location>
    </subcellularLocation>
</comment>
<keyword evidence="7" id="KW-0472">Membrane</keyword>
<dbReference type="Gene3D" id="1.20.140.30">
    <property type="entry name" value="MOB kinase activator"/>
    <property type="match status" value="1"/>
</dbReference>
<accession>A0A9P8IE71</accession>
<dbReference type="Gene3D" id="1.10.520.20">
    <property type="entry name" value="N-terminal domain of the delta subunit of the F1F0-ATP synthase"/>
    <property type="match status" value="1"/>
</dbReference>
<evidence type="ECO:0000256" key="2">
    <source>
        <dbReference type="ARBA" id="ARBA00007046"/>
    </source>
</evidence>
<comment type="caution">
    <text evidence="10">The sequence shown here is derived from an EMBL/GenBank/DDBJ whole genome shotgun (WGS) entry which is preliminary data.</text>
</comment>
<proteinExistence type="inferred from homology"/>
<evidence type="ECO:0000256" key="6">
    <source>
        <dbReference type="ARBA" id="ARBA00023065"/>
    </source>
</evidence>
<feature type="binding site" evidence="9">
    <location>
        <position position="231"/>
    </location>
    <ligand>
        <name>Zn(2+)</name>
        <dbReference type="ChEBI" id="CHEBI:29105"/>
    </ligand>
</feature>
<evidence type="ECO:0000256" key="8">
    <source>
        <dbReference type="ARBA" id="ARBA00023310"/>
    </source>
</evidence>
<gene>
    <name evidence="10" type="ORF">FGG08_001050</name>
</gene>
<keyword evidence="9" id="KW-0479">Metal-binding</keyword>
<evidence type="ECO:0000256" key="3">
    <source>
        <dbReference type="ARBA" id="ARBA00014723"/>
    </source>
</evidence>
<feature type="binding site" evidence="9">
    <location>
        <position position="236"/>
    </location>
    <ligand>
        <name>Zn(2+)</name>
        <dbReference type="ChEBI" id="CHEBI:29105"/>
    </ligand>
</feature>
<dbReference type="Pfam" id="PF00213">
    <property type="entry name" value="OSCP"/>
    <property type="match status" value="1"/>
</dbReference>
<evidence type="ECO:0000256" key="5">
    <source>
        <dbReference type="ARBA" id="ARBA00022781"/>
    </source>
</evidence>
<evidence type="ECO:0000256" key="9">
    <source>
        <dbReference type="PIRSR" id="PIRSR605301-1"/>
    </source>
</evidence>
<dbReference type="SUPFAM" id="SSF101152">
    <property type="entry name" value="Mob1/phocein"/>
    <property type="match status" value="1"/>
</dbReference>
<dbReference type="NCBIfam" id="TIGR01145">
    <property type="entry name" value="ATP_synt_delta"/>
    <property type="match status" value="1"/>
</dbReference>
<reference evidence="10" key="1">
    <citation type="submission" date="2021-03" db="EMBL/GenBank/DDBJ databases">
        <title>Comparative genomics and phylogenomic investigation of the class Geoglossomycetes provide insights into ecological specialization and systematics.</title>
        <authorList>
            <person name="Melie T."/>
            <person name="Pirro S."/>
            <person name="Miller A.N."/>
            <person name="Quandt A."/>
        </authorList>
    </citation>
    <scope>NUCLEOTIDE SEQUENCE</scope>
    <source>
        <strain evidence="10">GBOQ0MN5Z8</strain>
    </source>
</reference>
<feature type="binding site" evidence="9">
    <location>
        <position position="124"/>
    </location>
    <ligand>
        <name>Zn(2+)</name>
        <dbReference type="ChEBI" id="CHEBI:29105"/>
    </ligand>
</feature>
<dbReference type="GO" id="GO:0016020">
    <property type="term" value="C:membrane"/>
    <property type="evidence" value="ECO:0007669"/>
    <property type="project" value="UniProtKB-SubCell"/>
</dbReference>
<evidence type="ECO:0000256" key="1">
    <source>
        <dbReference type="ARBA" id="ARBA00004370"/>
    </source>
</evidence>
<dbReference type="EMBL" id="JAGHQL010000013">
    <property type="protein sequence ID" value="KAH0544821.1"/>
    <property type="molecule type" value="Genomic_DNA"/>
</dbReference>
<dbReference type="SUPFAM" id="SSF47928">
    <property type="entry name" value="N-terminal domain of the delta subunit of the F1F0-ATP synthase"/>
    <property type="match status" value="1"/>
</dbReference>
<dbReference type="InterPro" id="IPR020781">
    <property type="entry name" value="ATPase_OSCP/d_CS"/>
</dbReference>
<dbReference type="InterPro" id="IPR026015">
    <property type="entry name" value="ATP_synth_OSCP/delta_N_sf"/>
</dbReference>
<dbReference type="PROSITE" id="PS00389">
    <property type="entry name" value="ATPASE_DELTA"/>
    <property type="match status" value="1"/>
</dbReference>
<feature type="binding site" evidence="9">
    <location>
        <position position="129"/>
    </location>
    <ligand>
        <name>Zn(2+)</name>
        <dbReference type="ChEBI" id="CHEBI:29105"/>
    </ligand>
</feature>
<dbReference type="AlphaFoldDB" id="A0A9P8IE71"/>